<protein>
    <submittedName>
        <fullName evidence="2">EAL domain-containing protein</fullName>
    </submittedName>
</protein>
<dbReference type="PANTHER" id="PTHR33121">
    <property type="entry name" value="CYCLIC DI-GMP PHOSPHODIESTERASE PDEF"/>
    <property type="match status" value="1"/>
</dbReference>
<accession>A0A4U1YWL9</accession>
<evidence type="ECO:0000259" key="1">
    <source>
        <dbReference type="PROSITE" id="PS50883"/>
    </source>
</evidence>
<evidence type="ECO:0000313" key="3">
    <source>
        <dbReference type="Proteomes" id="UP000307574"/>
    </source>
</evidence>
<dbReference type="GO" id="GO:0071111">
    <property type="term" value="F:cyclic-guanylate-specific phosphodiesterase activity"/>
    <property type="evidence" value="ECO:0007669"/>
    <property type="project" value="InterPro"/>
</dbReference>
<dbReference type="Proteomes" id="UP000307574">
    <property type="component" value="Unassembled WGS sequence"/>
</dbReference>
<organism evidence="2 3">
    <name type="scientific">Vibrio kanaloae</name>
    <dbReference type="NCBI Taxonomy" id="170673"/>
    <lineage>
        <taxon>Bacteria</taxon>
        <taxon>Pseudomonadati</taxon>
        <taxon>Pseudomonadota</taxon>
        <taxon>Gammaproteobacteria</taxon>
        <taxon>Vibrionales</taxon>
        <taxon>Vibrionaceae</taxon>
        <taxon>Vibrio</taxon>
    </lineage>
</organism>
<dbReference type="InterPro" id="IPR001633">
    <property type="entry name" value="EAL_dom"/>
</dbReference>
<dbReference type="SMART" id="SM00052">
    <property type="entry name" value="EAL"/>
    <property type="match status" value="1"/>
</dbReference>
<reference evidence="2 3" key="1">
    <citation type="submission" date="2019-04" db="EMBL/GenBank/DDBJ databases">
        <title>A reverse ecology approach based on a biological definition of microbial populations.</title>
        <authorList>
            <person name="Arevalo P."/>
            <person name="Vaninsberghe D."/>
            <person name="Elsherbini J."/>
            <person name="Gore J."/>
            <person name="Polz M."/>
        </authorList>
    </citation>
    <scope>NUCLEOTIDE SEQUENCE [LARGE SCALE GENOMIC DNA]</scope>
    <source>
        <strain evidence="2 3">10N.261.46.F4</strain>
    </source>
</reference>
<dbReference type="Gene3D" id="3.20.20.450">
    <property type="entry name" value="EAL domain"/>
    <property type="match status" value="1"/>
</dbReference>
<feature type="domain" description="EAL" evidence="1">
    <location>
        <begin position="1"/>
        <end position="239"/>
    </location>
</feature>
<dbReference type="SUPFAM" id="SSF141868">
    <property type="entry name" value="EAL domain-like"/>
    <property type="match status" value="1"/>
</dbReference>
<dbReference type="AlphaFoldDB" id="A0A4U1YWL9"/>
<proteinExistence type="predicted"/>
<dbReference type="Pfam" id="PF00563">
    <property type="entry name" value="EAL"/>
    <property type="match status" value="1"/>
</dbReference>
<gene>
    <name evidence="2" type="ORF">FCV50_21765</name>
</gene>
<dbReference type="InterPro" id="IPR050706">
    <property type="entry name" value="Cyclic-di-GMP_PDE-like"/>
</dbReference>
<dbReference type="CDD" id="cd01948">
    <property type="entry name" value="EAL"/>
    <property type="match status" value="1"/>
</dbReference>
<comment type="caution">
    <text evidence="2">The sequence shown here is derived from an EMBL/GenBank/DDBJ whole genome shotgun (WGS) entry which is preliminary data.</text>
</comment>
<sequence>MNDLVFFYQPKVTVKKDGTFSIYGYEALLRCKKNGVYNVPLDILEKCKDNYEFDIFIIRLLRDSLKNESCFSNKNISVNVHPSFFEFFKISDKKIFDGFNCASLELELLESSRVNDFSKVNKVMNFLTSEFSFIRLALDDFGRDYTSLERIINIENINVIKLDRFLTNNVLKCERKRKVLKWLVEFTHKELNIETVAEGIEDEKVLKFLLDLGVVNFQGFVFGKPMPINEINDFNISLRNV</sequence>
<name>A0A4U1YWL9_9VIBR</name>
<evidence type="ECO:0000313" key="2">
    <source>
        <dbReference type="EMBL" id="TKF25964.1"/>
    </source>
</evidence>
<dbReference type="PANTHER" id="PTHR33121:SF71">
    <property type="entry name" value="OXYGEN SENSOR PROTEIN DOSP"/>
    <property type="match status" value="1"/>
</dbReference>
<dbReference type="EMBL" id="SYUV01000097">
    <property type="protein sequence ID" value="TKF25964.1"/>
    <property type="molecule type" value="Genomic_DNA"/>
</dbReference>
<dbReference type="PROSITE" id="PS50883">
    <property type="entry name" value="EAL"/>
    <property type="match status" value="1"/>
</dbReference>
<dbReference type="RefSeq" id="WP_136981404.1">
    <property type="nucleotide sequence ID" value="NZ_SYUV01000097.1"/>
</dbReference>
<dbReference type="InterPro" id="IPR035919">
    <property type="entry name" value="EAL_sf"/>
</dbReference>